<evidence type="ECO:0000313" key="2">
    <source>
        <dbReference type="EMBL" id="GAA2331910.1"/>
    </source>
</evidence>
<dbReference type="RefSeq" id="WP_344611087.1">
    <property type="nucleotide sequence ID" value="NZ_BAAARV010000006.1"/>
</dbReference>
<sequence>MHREPSLTFLGALQILGGHDRSRLEKLNAMLGAGTVPAAAQGTLTWSGLAEPPRAAAAVWAWVDPKRETLRVLRGLVNTAARKVGDAQGFERQQLIAAAHTALVVGTFAEALQERVAGIPFAKADVAEKALNELTERQPALTRLYLAEVPLPGVGRGFEQNVPDVRGWLSELAARTDRFLSGLDRWDAFSRVTMAGLAEAAVVRYRSHYARLAASVPEFMVWAELDDARAEVREVQAALARVEALLRRSPAETLPDLRAAVHRANRGALAEPIVRRGTDGLGNDAVVFPAVEEIYVNPRYRIARHDSSARPGDESWWGEHAVRDDLDSLLSAHLTSVEASHVPMLLLGHPGAGKSLLTRVLAARLPARDYTAVRVPLRHVGANRPVHEQIQQALHQATDGRVEWGPLLTQSQPTLRVILLDGLDELLQAADGYLGNYLELVADFQRRALDQREPVAVLVTSRTVVADQVDVPHGTVMVKLEDFAPTQIEAWLDVWRSTNEAGIAAGTVGVLEPRRAVDHLEFAKQPLLLMLLALYSSDPAAPPLQAGLASVELYRRLLRPFARREVGKAPEPKDEAETVRQMEQHLRQLGVAALGMFNRGRQYITMQELDDDLRHLRVHEGNGGEQVVGSFYFIHVAEAQLTGAGGAGRCYEFMHATFGEYLVADMLVGALRDLAHEAYGRPRATGELRDDRLHALLSHRPLASSRPTLTFAVDLIEELAEEERRHVVTALDRLIGGFHQRDQETRYAAYRPLGIDHLRQLAAYSANLVALRVSIARGQAVPLSTLWPDGDLLKRWRSTVSLWSSGLDTEGWHAMLALLSRGGVVGVRLTAAHDALPVDVQHARLACEIDRDAILRAGIAALHGDWLAAPGDLWDDVMAYWAIAELVNDDDRLPAELPRPSDPSDRLGAPTAAMLWRVLRLRGSRMQGREIRDLVGHLLDSRPAVMIDPYALAAAVAAHSLLLEQIPLLRDPATYDRAASAPLILRHAEGYERDKRLQALHHAIIRHRQPSGVVATQREQPDEAMAHDAVEQWLRRAGSTVGTVW</sequence>
<dbReference type="Gene3D" id="3.40.50.300">
    <property type="entry name" value="P-loop containing nucleotide triphosphate hydrolases"/>
    <property type="match status" value="1"/>
</dbReference>
<accession>A0ABP5SIG9</accession>
<organism evidence="2 3">
    <name type="scientific">Dactylosporangium salmoneum</name>
    <dbReference type="NCBI Taxonomy" id="53361"/>
    <lineage>
        <taxon>Bacteria</taxon>
        <taxon>Bacillati</taxon>
        <taxon>Actinomycetota</taxon>
        <taxon>Actinomycetes</taxon>
        <taxon>Micromonosporales</taxon>
        <taxon>Micromonosporaceae</taxon>
        <taxon>Dactylosporangium</taxon>
    </lineage>
</organism>
<protein>
    <recommendedName>
        <fullName evidence="1">NACHT N-terminal Helical domain-containing protein</fullName>
    </recommendedName>
</protein>
<dbReference type="Proteomes" id="UP001501444">
    <property type="component" value="Unassembled WGS sequence"/>
</dbReference>
<dbReference type="InterPro" id="IPR054567">
    <property type="entry name" value="NNH7"/>
</dbReference>
<dbReference type="EMBL" id="BAAARV010000006">
    <property type="protein sequence ID" value="GAA2331910.1"/>
    <property type="molecule type" value="Genomic_DNA"/>
</dbReference>
<dbReference type="Pfam" id="PF22738">
    <property type="entry name" value="NNH7"/>
    <property type="match status" value="1"/>
</dbReference>
<evidence type="ECO:0000259" key="1">
    <source>
        <dbReference type="Pfam" id="PF22738"/>
    </source>
</evidence>
<proteinExistence type="predicted"/>
<dbReference type="SUPFAM" id="SSF52540">
    <property type="entry name" value="P-loop containing nucleoside triphosphate hydrolases"/>
    <property type="match status" value="1"/>
</dbReference>
<reference evidence="3" key="1">
    <citation type="journal article" date="2019" name="Int. J. Syst. Evol. Microbiol.">
        <title>The Global Catalogue of Microorganisms (GCM) 10K type strain sequencing project: providing services to taxonomists for standard genome sequencing and annotation.</title>
        <authorList>
            <consortium name="The Broad Institute Genomics Platform"/>
            <consortium name="The Broad Institute Genome Sequencing Center for Infectious Disease"/>
            <person name="Wu L."/>
            <person name="Ma J."/>
        </authorList>
    </citation>
    <scope>NUCLEOTIDE SEQUENCE [LARGE SCALE GENOMIC DNA]</scope>
    <source>
        <strain evidence="3">JCM 3272</strain>
    </source>
</reference>
<evidence type="ECO:0000313" key="3">
    <source>
        <dbReference type="Proteomes" id="UP001501444"/>
    </source>
</evidence>
<gene>
    <name evidence="2" type="ORF">GCM10010170_010690</name>
</gene>
<name>A0ABP5SIG9_9ACTN</name>
<feature type="domain" description="NACHT N-terminal Helical" evidence="1">
    <location>
        <begin position="5"/>
        <end position="226"/>
    </location>
</feature>
<dbReference type="InterPro" id="IPR027417">
    <property type="entry name" value="P-loop_NTPase"/>
</dbReference>
<comment type="caution">
    <text evidence="2">The sequence shown here is derived from an EMBL/GenBank/DDBJ whole genome shotgun (WGS) entry which is preliminary data.</text>
</comment>
<keyword evidence="3" id="KW-1185">Reference proteome</keyword>